<evidence type="ECO:0000256" key="5">
    <source>
        <dbReference type="SAM" id="MobiDB-lite"/>
    </source>
</evidence>
<dbReference type="Pfam" id="PF12796">
    <property type="entry name" value="Ank_2"/>
    <property type="match status" value="1"/>
</dbReference>
<dbReference type="InterPro" id="IPR036770">
    <property type="entry name" value="Ankyrin_rpt-contain_sf"/>
</dbReference>
<feature type="repeat" description="ANK" evidence="4">
    <location>
        <begin position="254"/>
        <end position="287"/>
    </location>
</feature>
<feature type="non-terminal residue" evidence="6">
    <location>
        <position position="1"/>
    </location>
</feature>
<proteinExistence type="inferred from homology"/>
<dbReference type="STRING" id="8932.A0A2I0MAW9"/>
<feature type="region of interest" description="Disordered" evidence="5">
    <location>
        <begin position="1"/>
        <end position="125"/>
    </location>
</feature>
<dbReference type="EMBL" id="AKCR02000023">
    <property type="protein sequence ID" value="PKK26809.1"/>
    <property type="molecule type" value="Genomic_DNA"/>
</dbReference>
<name>A0A2I0MAW9_COLLI</name>
<dbReference type="PANTHER" id="PTHR14491">
    <property type="entry name" value="SOSONDOWAH, ISOFORM G"/>
    <property type="match status" value="1"/>
</dbReference>
<evidence type="ECO:0000313" key="6">
    <source>
        <dbReference type="EMBL" id="PKK26809.1"/>
    </source>
</evidence>
<comment type="caution">
    <text evidence="6">The sequence shown here is derived from an EMBL/GenBank/DDBJ whole genome shotgun (WGS) entry which is preliminary data.</text>
</comment>
<dbReference type="AlphaFoldDB" id="A0A2I0MAW9"/>
<evidence type="ECO:0000313" key="7">
    <source>
        <dbReference type="Proteomes" id="UP000053872"/>
    </source>
</evidence>
<accession>A0A2I0MAW9</accession>
<reference evidence="6 7" key="1">
    <citation type="journal article" date="2013" name="Science">
        <title>Genomic diversity and evolution of the head crest in the rock pigeon.</title>
        <authorList>
            <person name="Shapiro M.D."/>
            <person name="Kronenberg Z."/>
            <person name="Li C."/>
            <person name="Domyan E.T."/>
            <person name="Pan H."/>
            <person name="Campbell M."/>
            <person name="Tan H."/>
            <person name="Huff C.D."/>
            <person name="Hu H."/>
            <person name="Vickrey A.I."/>
            <person name="Nielsen S.C."/>
            <person name="Stringham S.A."/>
            <person name="Hu H."/>
            <person name="Willerslev E."/>
            <person name="Gilbert M.T."/>
            <person name="Yandell M."/>
            <person name="Zhang G."/>
            <person name="Wang J."/>
        </authorList>
    </citation>
    <scope>NUCLEOTIDE SEQUENCE [LARGE SCALE GENOMIC DNA]</scope>
    <source>
        <tissue evidence="6">Blood</tissue>
    </source>
</reference>
<dbReference type="SUPFAM" id="SSF48403">
    <property type="entry name" value="Ankyrin repeat"/>
    <property type="match status" value="1"/>
</dbReference>
<dbReference type="PROSITE" id="PS50297">
    <property type="entry name" value="ANK_REP_REGION"/>
    <property type="match status" value="1"/>
</dbReference>
<organism evidence="6 7">
    <name type="scientific">Columba livia</name>
    <name type="common">Rock dove</name>
    <dbReference type="NCBI Taxonomy" id="8932"/>
    <lineage>
        <taxon>Eukaryota</taxon>
        <taxon>Metazoa</taxon>
        <taxon>Chordata</taxon>
        <taxon>Craniata</taxon>
        <taxon>Vertebrata</taxon>
        <taxon>Euteleostomi</taxon>
        <taxon>Archelosauria</taxon>
        <taxon>Archosauria</taxon>
        <taxon>Dinosauria</taxon>
        <taxon>Saurischia</taxon>
        <taxon>Theropoda</taxon>
        <taxon>Coelurosauria</taxon>
        <taxon>Aves</taxon>
        <taxon>Neognathae</taxon>
        <taxon>Neoaves</taxon>
        <taxon>Columbimorphae</taxon>
        <taxon>Columbiformes</taxon>
        <taxon>Columbidae</taxon>
        <taxon>Columba</taxon>
    </lineage>
</organism>
<keyword evidence="2 4" id="KW-0040">ANK repeat</keyword>
<dbReference type="SMART" id="SM00248">
    <property type="entry name" value="ANK"/>
    <property type="match status" value="2"/>
</dbReference>
<dbReference type="PROSITE" id="PS50088">
    <property type="entry name" value="ANK_REPEAT"/>
    <property type="match status" value="1"/>
</dbReference>
<evidence type="ECO:0000256" key="4">
    <source>
        <dbReference type="PROSITE-ProRule" id="PRU00023"/>
    </source>
</evidence>
<evidence type="ECO:0000256" key="2">
    <source>
        <dbReference type="ARBA" id="ARBA00023043"/>
    </source>
</evidence>
<feature type="compositionally biased region" description="Polar residues" evidence="5">
    <location>
        <begin position="92"/>
        <end position="103"/>
    </location>
</feature>
<evidence type="ECO:0000256" key="3">
    <source>
        <dbReference type="ARBA" id="ARBA00038122"/>
    </source>
</evidence>
<feature type="compositionally biased region" description="Polar residues" evidence="5">
    <location>
        <begin position="51"/>
        <end position="69"/>
    </location>
</feature>
<protein>
    <submittedName>
        <fullName evidence="6">Sosondowah ankyrin repeat domain family member D</fullName>
    </submittedName>
</protein>
<sequence length="371" mass="40030">QEAWGEIWGAEPSSAPPGSGLPGSGLLASPAAGTAMAGQERDQGSVGQGESGITRTFASLKATQPQTGSLARRSHLWPAATGSRERFHPLQKTDTNRSISQGSQGPGSWGRTAGRLSVGPGSTRRKELKEILLQSNSPGSTKRLSTTQKMFNSSSLLAGPHQEQKSEQSPEVLSLALDPLEHEWLLTVAQGDADNIVRLLDLDPSLLTRKDFVTGFTALHWLAKHGHHESFIQVISHAQKKGYAVNVNIPTASGGLTPLHLAALQGHELLIKVLVGAYGADTSRRDHNGRKAWQYLRADTPRELKELAGALEEDLVQLSSHNTNNNCKSSREARAGQDCVDSGAEGKAQRSWGLSTLRDFVRQTFAFFQER</sequence>
<dbReference type="PANTHER" id="PTHR14491:SF8">
    <property type="entry name" value="ANKYRIN REPEAT DOMAIN-CONTAINING PROTEIN SOWAHD"/>
    <property type="match status" value="1"/>
</dbReference>
<dbReference type="InParanoid" id="A0A2I0MAW9"/>
<comment type="similarity">
    <text evidence="3">Belongs to the SOWAH family.</text>
</comment>
<feature type="compositionally biased region" description="Low complexity" evidence="5">
    <location>
        <begin position="9"/>
        <end position="33"/>
    </location>
</feature>
<dbReference type="Gene3D" id="1.25.40.20">
    <property type="entry name" value="Ankyrin repeat-containing domain"/>
    <property type="match status" value="1"/>
</dbReference>
<gene>
    <name evidence="6" type="primary">SOWAHD</name>
    <name evidence="6" type="ORF">A306_00007510</name>
</gene>
<dbReference type="InterPro" id="IPR002110">
    <property type="entry name" value="Ankyrin_rpt"/>
</dbReference>
<evidence type="ECO:0000256" key="1">
    <source>
        <dbReference type="ARBA" id="ARBA00022737"/>
    </source>
</evidence>
<keyword evidence="7" id="KW-1185">Reference proteome</keyword>
<dbReference type="Proteomes" id="UP000053872">
    <property type="component" value="Unassembled WGS sequence"/>
</dbReference>
<keyword evidence="1" id="KW-0677">Repeat</keyword>